<sequence>MRFGYLQNLIMLCTVTVVYLHSAFKMVLLFAHLLPNQALLDQKQQMKWPFVMKIDFSLSLIDGAKYTEIELKAIYPDAKLLVDNTEVEIEMRLKYLCCSSPRSQAIECQ</sequence>
<dbReference type="AlphaFoldDB" id="A0A8T1YFB0"/>
<keyword evidence="1" id="KW-0812">Transmembrane</keyword>
<organism evidence="2 3">
    <name type="scientific">Arabidopsis suecica</name>
    <name type="common">Swedish thale-cress</name>
    <name type="synonym">Cardaminopsis suecica</name>
    <dbReference type="NCBI Taxonomy" id="45249"/>
    <lineage>
        <taxon>Eukaryota</taxon>
        <taxon>Viridiplantae</taxon>
        <taxon>Streptophyta</taxon>
        <taxon>Embryophyta</taxon>
        <taxon>Tracheophyta</taxon>
        <taxon>Spermatophyta</taxon>
        <taxon>Magnoliopsida</taxon>
        <taxon>eudicotyledons</taxon>
        <taxon>Gunneridae</taxon>
        <taxon>Pentapetalae</taxon>
        <taxon>rosids</taxon>
        <taxon>malvids</taxon>
        <taxon>Brassicales</taxon>
        <taxon>Brassicaceae</taxon>
        <taxon>Camelineae</taxon>
        <taxon>Arabidopsis</taxon>
    </lineage>
</organism>
<evidence type="ECO:0000313" key="2">
    <source>
        <dbReference type="EMBL" id="KAG7544715.1"/>
    </source>
</evidence>
<evidence type="ECO:0000256" key="1">
    <source>
        <dbReference type="SAM" id="Phobius"/>
    </source>
</evidence>
<feature type="transmembrane region" description="Helical" evidence="1">
    <location>
        <begin position="9"/>
        <end position="34"/>
    </location>
</feature>
<dbReference type="Proteomes" id="UP000694251">
    <property type="component" value="Chromosome 12"/>
</dbReference>
<keyword evidence="1" id="KW-1133">Transmembrane helix</keyword>
<accession>A0A8T1YFB0</accession>
<reference evidence="2 3" key="1">
    <citation type="submission" date="2020-12" db="EMBL/GenBank/DDBJ databases">
        <title>Concerted genomic and epigenomic changes stabilize Arabidopsis allopolyploids.</title>
        <authorList>
            <person name="Chen Z."/>
        </authorList>
    </citation>
    <scope>NUCLEOTIDE SEQUENCE [LARGE SCALE GENOMIC DNA]</scope>
    <source>
        <strain evidence="2">As9502</strain>
        <tissue evidence="2">Leaf</tissue>
    </source>
</reference>
<protein>
    <submittedName>
        <fullName evidence="2">Uncharacterized protein</fullName>
    </submittedName>
</protein>
<keyword evidence="3" id="KW-1185">Reference proteome</keyword>
<gene>
    <name evidence="2" type="ORF">ISN44_As12g002890</name>
</gene>
<proteinExistence type="predicted"/>
<evidence type="ECO:0000313" key="3">
    <source>
        <dbReference type="Proteomes" id="UP000694251"/>
    </source>
</evidence>
<keyword evidence="1" id="KW-0472">Membrane</keyword>
<name>A0A8T1YFB0_ARASU</name>
<comment type="caution">
    <text evidence="2">The sequence shown here is derived from an EMBL/GenBank/DDBJ whole genome shotgun (WGS) entry which is preliminary data.</text>
</comment>
<dbReference type="EMBL" id="JAEFBJ010000012">
    <property type="protein sequence ID" value="KAG7544715.1"/>
    <property type="molecule type" value="Genomic_DNA"/>
</dbReference>